<dbReference type="Pfam" id="PF19458">
    <property type="entry name" value="DUF5995"/>
    <property type="match status" value="1"/>
</dbReference>
<dbReference type="InterPro" id="IPR046037">
    <property type="entry name" value="DUF5995"/>
</dbReference>
<reference evidence="1 2" key="1">
    <citation type="submission" date="2015-08" db="EMBL/GenBank/DDBJ databases">
        <authorList>
            <person name="Babu N.S."/>
            <person name="Beckwith C.J."/>
            <person name="Beseler K.G."/>
            <person name="Brison A."/>
            <person name="Carone J.V."/>
            <person name="Caskin T.P."/>
            <person name="Diamond M."/>
            <person name="Durham M.E."/>
            <person name="Foxe J.M."/>
            <person name="Go M."/>
            <person name="Henderson B.A."/>
            <person name="Jones I.B."/>
            <person name="McGettigan J.A."/>
            <person name="Micheletti S.J."/>
            <person name="Nasrallah M.E."/>
            <person name="Ortiz D."/>
            <person name="Piller C.R."/>
            <person name="Privatt S.R."/>
            <person name="Schneider S.L."/>
            <person name="Sharp S."/>
            <person name="Smith T.C."/>
            <person name="Stanton J.D."/>
            <person name="Ullery H.E."/>
            <person name="Wilson R.J."/>
            <person name="Serrano M.G."/>
            <person name="Buck G."/>
            <person name="Lee V."/>
            <person name="Wang Y."/>
            <person name="Carvalho R."/>
            <person name="Voegtly L."/>
            <person name="Shi R."/>
            <person name="Duckworth R."/>
            <person name="Johnson A."/>
            <person name="Loviza R."/>
            <person name="Walstead R."/>
            <person name="Shah Z."/>
            <person name="Kiflezghi M."/>
            <person name="Wade K."/>
            <person name="Ball S.L."/>
            <person name="Bradley K.W."/>
            <person name="Asai D.J."/>
            <person name="Bowman C.A."/>
            <person name="Russell D.A."/>
            <person name="Pope W.H."/>
            <person name="Jacobs-Sera D."/>
            <person name="Hendrix R.W."/>
            <person name="Hatfull G.F."/>
        </authorList>
    </citation>
    <scope>NUCLEOTIDE SEQUENCE [LARGE SCALE GENOMIC DNA]</scope>
    <source>
        <strain evidence="1 2">DSM 27648</strain>
    </source>
</reference>
<dbReference type="AlphaFoldDB" id="A0A0K1QBA3"/>
<evidence type="ECO:0000313" key="2">
    <source>
        <dbReference type="Proteomes" id="UP000064967"/>
    </source>
</evidence>
<gene>
    <name evidence="1" type="ORF">AKJ09_09687</name>
</gene>
<name>A0A0K1QBA3_9BACT</name>
<organism evidence="1 2">
    <name type="scientific">Labilithrix luteola</name>
    <dbReference type="NCBI Taxonomy" id="1391654"/>
    <lineage>
        <taxon>Bacteria</taxon>
        <taxon>Pseudomonadati</taxon>
        <taxon>Myxococcota</taxon>
        <taxon>Polyangia</taxon>
        <taxon>Polyangiales</taxon>
        <taxon>Labilitrichaceae</taxon>
        <taxon>Labilithrix</taxon>
    </lineage>
</organism>
<dbReference type="EMBL" id="CP012333">
    <property type="protein sequence ID" value="AKV03024.1"/>
    <property type="molecule type" value="Genomic_DNA"/>
</dbReference>
<evidence type="ECO:0000313" key="1">
    <source>
        <dbReference type="EMBL" id="AKV03024.1"/>
    </source>
</evidence>
<sequence>MGVRRINEVIEALDTIIADSIRDKSRIGYFAVLYKKMTVAVRDSIHRNEFLDCERMERLDVAFANRYLDALEAYRGGRTVTDSWRVAFDMCGDKEPTVLQHLYVGLAAHQLLDLGIAAAEVAPGNLIGDLRGDFDHVNEIVGRLMHDMDATIGRVSPWVGVLDKVAGVQYAVANRFGIYVAREIAWRSAENLARLQSSAREPHITTMDKRTALVGRAIARPMGAIKLLAKFIRARESSDVVKTIRQLQA</sequence>
<protein>
    <submittedName>
        <fullName evidence="1">Uncharacterized protein</fullName>
    </submittedName>
</protein>
<dbReference type="KEGG" id="llu:AKJ09_09687"/>
<dbReference type="OrthoDB" id="583431at2"/>
<dbReference type="RefSeq" id="WP_146653855.1">
    <property type="nucleotide sequence ID" value="NZ_CP012333.1"/>
</dbReference>
<keyword evidence="2" id="KW-1185">Reference proteome</keyword>
<accession>A0A0K1QBA3</accession>
<dbReference type="STRING" id="1391654.AKJ09_09687"/>
<proteinExistence type="predicted"/>
<dbReference type="Proteomes" id="UP000064967">
    <property type="component" value="Chromosome"/>
</dbReference>